<dbReference type="CDD" id="cd13536">
    <property type="entry name" value="PBP2_EcModA"/>
    <property type="match status" value="1"/>
</dbReference>
<keyword evidence="3 6" id="KW-0479">Metal-binding</keyword>
<dbReference type="AlphaFoldDB" id="A0A8J3MGR7"/>
<evidence type="ECO:0000256" key="4">
    <source>
        <dbReference type="ARBA" id="ARBA00022729"/>
    </source>
</evidence>
<dbReference type="PANTHER" id="PTHR30632">
    <property type="entry name" value="MOLYBDATE-BINDING PERIPLASMIC PROTEIN"/>
    <property type="match status" value="1"/>
</dbReference>
<reference evidence="8" key="1">
    <citation type="journal article" date="2014" name="Int. J. Syst. Evol. Microbiol.">
        <title>Complete genome sequence of Corynebacterium casei LMG S-19264T (=DSM 44701T), isolated from a smear-ripened cheese.</title>
        <authorList>
            <consortium name="US DOE Joint Genome Institute (JGI-PGF)"/>
            <person name="Walter F."/>
            <person name="Albersmeier A."/>
            <person name="Kalinowski J."/>
            <person name="Ruckert C."/>
        </authorList>
    </citation>
    <scope>NUCLEOTIDE SEQUENCE</scope>
    <source>
        <strain evidence="8">CGMCC 1.7081</strain>
    </source>
</reference>
<feature type="binding site" evidence="6">
    <location>
        <position position="198"/>
    </location>
    <ligand>
        <name>molybdate</name>
        <dbReference type="ChEBI" id="CHEBI:36264"/>
    </ligand>
</feature>
<dbReference type="GO" id="GO:0046872">
    <property type="term" value="F:metal ion binding"/>
    <property type="evidence" value="ECO:0007669"/>
    <property type="project" value="UniProtKB-KW"/>
</dbReference>
<dbReference type="Gene3D" id="3.40.190.10">
    <property type="entry name" value="Periplasmic binding protein-like II"/>
    <property type="match status" value="2"/>
</dbReference>
<comment type="subunit">
    <text evidence="5">The complex is composed of two ATP-binding proteins (ModC), two transmembrane proteins (ModB) and a solute-binding protein (ModA).</text>
</comment>
<comment type="similarity">
    <text evidence="1">Belongs to the bacterial solute-binding protein ModA family.</text>
</comment>
<accession>A0A8J3MGR7</accession>
<evidence type="ECO:0000256" key="6">
    <source>
        <dbReference type="PIRSR" id="PIRSR004846-1"/>
    </source>
</evidence>
<evidence type="ECO:0000256" key="1">
    <source>
        <dbReference type="ARBA" id="ARBA00009175"/>
    </source>
</evidence>
<feature type="binding site" evidence="6">
    <location>
        <position position="39"/>
    </location>
    <ligand>
        <name>molybdate</name>
        <dbReference type="ChEBI" id="CHEBI:36264"/>
    </ligand>
</feature>
<dbReference type="Pfam" id="PF13531">
    <property type="entry name" value="SBP_bac_11"/>
    <property type="match status" value="1"/>
</dbReference>
<name>A0A8J3MGR7_9RHOB</name>
<gene>
    <name evidence="8" type="primary">modA</name>
    <name evidence="8" type="ORF">GCM10010961_39760</name>
</gene>
<dbReference type="GO" id="GO:0030288">
    <property type="term" value="C:outer membrane-bounded periplasmic space"/>
    <property type="evidence" value="ECO:0007669"/>
    <property type="project" value="TreeGrafter"/>
</dbReference>
<keyword evidence="2 6" id="KW-0500">Molybdenum</keyword>
<keyword evidence="4 7" id="KW-0732">Signal</keyword>
<evidence type="ECO:0000313" key="8">
    <source>
        <dbReference type="EMBL" id="GHH02087.1"/>
    </source>
</evidence>
<organism evidence="8 9">
    <name type="scientific">Pseudodonghicola xiamenensis</name>
    <dbReference type="NCBI Taxonomy" id="337702"/>
    <lineage>
        <taxon>Bacteria</taxon>
        <taxon>Pseudomonadati</taxon>
        <taxon>Pseudomonadota</taxon>
        <taxon>Alphaproteobacteria</taxon>
        <taxon>Rhodobacterales</taxon>
        <taxon>Paracoccaceae</taxon>
        <taxon>Pseudodonghicola</taxon>
    </lineage>
</organism>
<sequence>MSRPLSRALRTAVASAAFAALGAVSALQAGTTTVFAAASLKNAMDEIAADYKAETGNEILPSYAGSSKLARQIQQGAPAQIFISANPGWMDTLEKDGLLVDGTRVDLLLNSIVLIAGPGASADLSVKIGPDTDLATLLGDGRLAMALVDAVPAGIYGKAALSSLGLWDSVEPKVAQADNVRAALRLVGSGEAPMGIVYATDAAADPQVRVLDTFPADSHPAIVYPAAILKDGDSDQTRAVFAYLTSDAARAVFKAHGFGIAGE</sequence>
<dbReference type="Proteomes" id="UP000611500">
    <property type="component" value="Unassembled WGS sequence"/>
</dbReference>
<feature type="binding site" evidence="6">
    <location>
        <position position="66"/>
    </location>
    <ligand>
        <name>molybdate</name>
        <dbReference type="ChEBI" id="CHEBI:36264"/>
    </ligand>
</feature>
<evidence type="ECO:0000256" key="3">
    <source>
        <dbReference type="ARBA" id="ARBA00022723"/>
    </source>
</evidence>
<dbReference type="RefSeq" id="WP_035366992.1">
    <property type="nucleotide sequence ID" value="NZ_BNAP01000031.1"/>
</dbReference>
<dbReference type="SUPFAM" id="SSF53850">
    <property type="entry name" value="Periplasmic binding protein-like II"/>
    <property type="match status" value="1"/>
</dbReference>
<feature type="chain" id="PRO_5035327642" evidence="7">
    <location>
        <begin position="30"/>
        <end position="263"/>
    </location>
</feature>
<feature type="binding site" evidence="6">
    <location>
        <position position="180"/>
    </location>
    <ligand>
        <name>molybdate</name>
        <dbReference type="ChEBI" id="CHEBI:36264"/>
    </ligand>
</feature>
<reference evidence="8" key="2">
    <citation type="submission" date="2020-09" db="EMBL/GenBank/DDBJ databases">
        <authorList>
            <person name="Sun Q."/>
            <person name="Zhou Y."/>
        </authorList>
    </citation>
    <scope>NUCLEOTIDE SEQUENCE</scope>
    <source>
        <strain evidence="8">CGMCC 1.7081</strain>
    </source>
</reference>
<dbReference type="InterPro" id="IPR050682">
    <property type="entry name" value="ModA/WtpA"/>
</dbReference>
<dbReference type="NCBIfam" id="NF007958">
    <property type="entry name" value="PRK10677.1"/>
    <property type="match status" value="1"/>
</dbReference>
<dbReference type="GO" id="GO:1901359">
    <property type="term" value="F:tungstate binding"/>
    <property type="evidence" value="ECO:0007669"/>
    <property type="project" value="UniProtKB-ARBA"/>
</dbReference>
<dbReference type="PIRSF" id="PIRSF004846">
    <property type="entry name" value="ModA"/>
    <property type="match status" value="1"/>
</dbReference>
<feature type="signal peptide" evidence="7">
    <location>
        <begin position="1"/>
        <end position="29"/>
    </location>
</feature>
<dbReference type="InterPro" id="IPR005950">
    <property type="entry name" value="ModA"/>
</dbReference>
<evidence type="ECO:0000256" key="2">
    <source>
        <dbReference type="ARBA" id="ARBA00022505"/>
    </source>
</evidence>
<evidence type="ECO:0000256" key="5">
    <source>
        <dbReference type="ARBA" id="ARBA00062515"/>
    </source>
</evidence>
<evidence type="ECO:0000313" key="9">
    <source>
        <dbReference type="Proteomes" id="UP000611500"/>
    </source>
</evidence>
<comment type="caution">
    <text evidence="8">The sequence shown here is derived from an EMBL/GenBank/DDBJ whole genome shotgun (WGS) entry which is preliminary data.</text>
</comment>
<dbReference type="GO" id="GO:0015689">
    <property type="term" value="P:molybdate ion transport"/>
    <property type="evidence" value="ECO:0007669"/>
    <property type="project" value="InterPro"/>
</dbReference>
<feature type="binding site" evidence="6">
    <location>
        <position position="153"/>
    </location>
    <ligand>
        <name>molybdate</name>
        <dbReference type="ChEBI" id="CHEBI:36264"/>
    </ligand>
</feature>
<keyword evidence="9" id="KW-1185">Reference proteome</keyword>
<protein>
    <submittedName>
        <fullName evidence="8">Molybdate ABC transporter substrate-binding protein</fullName>
    </submittedName>
</protein>
<dbReference type="GO" id="GO:0030973">
    <property type="term" value="F:molybdate ion binding"/>
    <property type="evidence" value="ECO:0007669"/>
    <property type="project" value="TreeGrafter"/>
</dbReference>
<dbReference type="FunFam" id="3.40.190.10:FF:000035">
    <property type="entry name" value="Molybdate ABC transporter substrate-binding protein"/>
    <property type="match status" value="1"/>
</dbReference>
<dbReference type="NCBIfam" id="TIGR01256">
    <property type="entry name" value="modA"/>
    <property type="match status" value="1"/>
</dbReference>
<dbReference type="EMBL" id="BNAP01000031">
    <property type="protein sequence ID" value="GHH02087.1"/>
    <property type="molecule type" value="Genomic_DNA"/>
</dbReference>
<dbReference type="PANTHER" id="PTHR30632:SF17">
    <property type="entry name" value="MOLYBDATE-BINDING PROTEIN MODA"/>
    <property type="match status" value="1"/>
</dbReference>
<evidence type="ECO:0000256" key="7">
    <source>
        <dbReference type="SAM" id="SignalP"/>
    </source>
</evidence>
<proteinExistence type="inferred from homology"/>